<evidence type="ECO:0000256" key="5">
    <source>
        <dbReference type="ARBA" id="ARBA00023128"/>
    </source>
</evidence>
<proteinExistence type="inferred from homology"/>
<dbReference type="STRING" id="28377.ENSACAP00000008748"/>
<dbReference type="GO" id="GO:1990904">
    <property type="term" value="C:ribonucleoprotein complex"/>
    <property type="evidence" value="ECO:0007669"/>
    <property type="project" value="UniProtKB-KW"/>
</dbReference>
<protein>
    <recommendedName>
        <fullName evidence="7">Large ribosomal subunit protein bL9m</fullName>
    </recommendedName>
    <alternativeName>
        <fullName evidence="8">39S ribosomal protein L9, mitochondrial</fullName>
    </alternativeName>
</protein>
<reference evidence="12" key="3">
    <citation type="submission" date="2025-09" db="UniProtKB">
        <authorList>
            <consortium name="Ensembl"/>
        </authorList>
    </citation>
    <scope>IDENTIFICATION</scope>
</reference>
<organism evidence="12 13">
    <name type="scientific">Anolis carolinensis</name>
    <name type="common">Green anole</name>
    <name type="synonym">American chameleon</name>
    <dbReference type="NCBI Taxonomy" id="28377"/>
    <lineage>
        <taxon>Eukaryota</taxon>
        <taxon>Metazoa</taxon>
        <taxon>Chordata</taxon>
        <taxon>Craniata</taxon>
        <taxon>Vertebrata</taxon>
        <taxon>Euteleostomi</taxon>
        <taxon>Lepidosauria</taxon>
        <taxon>Squamata</taxon>
        <taxon>Bifurcata</taxon>
        <taxon>Unidentata</taxon>
        <taxon>Episquamata</taxon>
        <taxon>Toxicofera</taxon>
        <taxon>Iguania</taxon>
        <taxon>Dactyloidae</taxon>
        <taxon>Anolis</taxon>
    </lineage>
</organism>
<dbReference type="Bgee" id="ENSACAG00000008908">
    <property type="expression patterns" value="Expressed in skeletal muscle tissue and 12 other cell types or tissues"/>
</dbReference>
<keyword evidence="5" id="KW-0496">Mitochondrion</keyword>
<dbReference type="PANTHER" id="PTHR21368">
    <property type="entry name" value="50S RIBOSOMAL PROTEIN L9"/>
    <property type="match status" value="1"/>
</dbReference>
<dbReference type="GO" id="GO:0006412">
    <property type="term" value="P:translation"/>
    <property type="evidence" value="ECO:0007669"/>
    <property type="project" value="InterPro"/>
</dbReference>
<dbReference type="Pfam" id="PF01281">
    <property type="entry name" value="Ribosomal_L9_N"/>
    <property type="match status" value="1"/>
</dbReference>
<dbReference type="InterPro" id="IPR009027">
    <property type="entry name" value="Ribosomal_bL9/RNase_H1_N"/>
</dbReference>
<dbReference type="HOGENOM" id="CLU_164440_0_0_1"/>
<dbReference type="InParanoid" id="H9GEJ8"/>
<dbReference type="GO" id="GO:0003735">
    <property type="term" value="F:structural constituent of ribosome"/>
    <property type="evidence" value="ECO:0007669"/>
    <property type="project" value="InterPro"/>
</dbReference>
<evidence type="ECO:0000256" key="1">
    <source>
        <dbReference type="ARBA" id="ARBA00004173"/>
    </source>
</evidence>
<comment type="subcellular location">
    <subcellularLocation>
        <location evidence="1">Mitochondrion</location>
    </subcellularLocation>
</comment>
<evidence type="ECO:0000256" key="6">
    <source>
        <dbReference type="ARBA" id="ARBA00023274"/>
    </source>
</evidence>
<evidence type="ECO:0000259" key="10">
    <source>
        <dbReference type="Pfam" id="PF01281"/>
    </source>
</evidence>
<dbReference type="InterPro" id="IPR036935">
    <property type="entry name" value="Ribosomal_bL9_N_sf"/>
</dbReference>
<dbReference type="SUPFAM" id="SSF55658">
    <property type="entry name" value="L9 N-domain-like"/>
    <property type="match status" value="1"/>
</dbReference>
<dbReference type="Pfam" id="PF25131">
    <property type="entry name" value="bL9m_N"/>
    <property type="match status" value="1"/>
</dbReference>
<sequence>MAALRAVVRAGFQAAGKFSQQQQQQQQPHRGFGLSSPLGTVIVERWWKIPLSKEGRPPRMKHRRYRVYRLVEDTKHSPKEPLTLILTQTVEDVGNRCDVVSVDKSLGRNKLLAQDKAVYASPENLKIFAEERQVSSNLWSLPCCLKYTNNRISIYLALNFLGILVVPLQDFIWIPLELEKMLQVLQDIDQGSPNF</sequence>
<dbReference type="InterPro" id="IPR000244">
    <property type="entry name" value="Ribosomal_bL9"/>
</dbReference>
<dbReference type="AlphaFoldDB" id="H9GEJ8"/>
<keyword evidence="3" id="KW-0809">Transit peptide</keyword>
<keyword evidence="4" id="KW-0689">Ribosomal protein</keyword>
<evidence type="ECO:0000313" key="12">
    <source>
        <dbReference type="Ensembl" id="ENSACAP00000008748.3"/>
    </source>
</evidence>
<accession>H9GEJ8</accession>
<evidence type="ECO:0000259" key="11">
    <source>
        <dbReference type="Pfam" id="PF25131"/>
    </source>
</evidence>
<dbReference type="InterPro" id="IPR056864">
    <property type="entry name" value="MRP-L9_N"/>
</dbReference>
<reference evidence="12" key="2">
    <citation type="submission" date="2025-08" db="UniProtKB">
        <authorList>
            <consortium name="Ensembl"/>
        </authorList>
    </citation>
    <scope>IDENTIFICATION</scope>
</reference>
<dbReference type="eggNOG" id="KOG4607">
    <property type="taxonomic scope" value="Eukaryota"/>
</dbReference>
<evidence type="ECO:0000256" key="4">
    <source>
        <dbReference type="ARBA" id="ARBA00022980"/>
    </source>
</evidence>
<dbReference type="GO" id="GO:0005840">
    <property type="term" value="C:ribosome"/>
    <property type="evidence" value="ECO:0007669"/>
    <property type="project" value="UniProtKB-KW"/>
</dbReference>
<dbReference type="Ensembl" id="ENSACAT00000008936.4">
    <property type="protein sequence ID" value="ENSACAP00000008748.3"/>
    <property type="gene ID" value="ENSACAG00000008908.4"/>
</dbReference>
<dbReference type="GO" id="GO:0005739">
    <property type="term" value="C:mitochondrion"/>
    <property type="evidence" value="ECO:0007669"/>
    <property type="project" value="UniProtKB-SubCell"/>
</dbReference>
<evidence type="ECO:0000256" key="8">
    <source>
        <dbReference type="ARBA" id="ARBA00035381"/>
    </source>
</evidence>
<feature type="transmembrane region" description="Helical" evidence="9">
    <location>
        <begin position="152"/>
        <end position="173"/>
    </location>
</feature>
<feature type="domain" description="Large ribosomal subunit protein bL9m N-terminal" evidence="11">
    <location>
        <begin position="41"/>
        <end position="73"/>
    </location>
</feature>
<keyword evidence="9" id="KW-1133">Transmembrane helix</keyword>
<evidence type="ECO:0000256" key="2">
    <source>
        <dbReference type="ARBA" id="ARBA00010605"/>
    </source>
</evidence>
<dbReference type="Gene3D" id="3.40.5.10">
    <property type="entry name" value="Ribosomal protein L9, N-terminal domain"/>
    <property type="match status" value="1"/>
</dbReference>
<comment type="similarity">
    <text evidence="2">Belongs to the bacterial ribosomal protein bL9 family.</text>
</comment>
<keyword evidence="9" id="KW-0812">Transmembrane</keyword>
<keyword evidence="9" id="KW-0472">Membrane</keyword>
<evidence type="ECO:0000256" key="3">
    <source>
        <dbReference type="ARBA" id="ARBA00022946"/>
    </source>
</evidence>
<feature type="domain" description="Ribosomal protein L9" evidence="10">
    <location>
        <begin position="84"/>
        <end position="128"/>
    </location>
</feature>
<evidence type="ECO:0000256" key="7">
    <source>
        <dbReference type="ARBA" id="ARBA00035194"/>
    </source>
</evidence>
<name>H9GEJ8_ANOCA</name>
<dbReference type="GeneTree" id="ENSGT00390000008281"/>
<evidence type="ECO:0000313" key="13">
    <source>
        <dbReference type="Proteomes" id="UP000001646"/>
    </source>
</evidence>
<keyword evidence="6" id="KW-0687">Ribonucleoprotein</keyword>
<dbReference type="InterPro" id="IPR020070">
    <property type="entry name" value="Ribosomal_bL9_N"/>
</dbReference>
<dbReference type="Proteomes" id="UP000001646">
    <property type="component" value="Unplaced"/>
</dbReference>
<dbReference type="FunFam" id="3.40.5.10:FF:000005">
    <property type="entry name" value="39S ribosomal protein L9, mitochondrial"/>
    <property type="match status" value="1"/>
</dbReference>
<keyword evidence="13" id="KW-1185">Reference proteome</keyword>
<evidence type="ECO:0000256" key="9">
    <source>
        <dbReference type="SAM" id="Phobius"/>
    </source>
</evidence>
<reference evidence="12" key="1">
    <citation type="submission" date="2009-12" db="EMBL/GenBank/DDBJ databases">
        <title>The Genome Sequence of Anolis carolinensis (Green Anole Lizard).</title>
        <authorList>
            <consortium name="The Genome Sequencing Platform"/>
            <person name="Di Palma F."/>
            <person name="Alfoldi J."/>
            <person name="Heiman D."/>
            <person name="Young S."/>
            <person name="Grabherr M."/>
            <person name="Johnson J."/>
            <person name="Lander E.S."/>
            <person name="Lindblad-Toh K."/>
        </authorList>
    </citation>
    <scope>NUCLEOTIDE SEQUENCE [LARGE SCALE GENOMIC DNA]</scope>
    <source>
        <strain evidence="12">JBL SC #1</strain>
    </source>
</reference>